<evidence type="ECO:0000313" key="1">
    <source>
        <dbReference type="EMBL" id="USN13876.1"/>
    </source>
</evidence>
<organism evidence="1 2">
    <name type="scientific">Brevundimonas phage vB_BpoS-Kabachok</name>
    <dbReference type="NCBI Taxonomy" id="2948600"/>
    <lineage>
        <taxon>Viruses</taxon>
        <taxon>Duplodnaviria</taxon>
        <taxon>Heunggongvirae</taxon>
        <taxon>Uroviricota</taxon>
        <taxon>Caudoviricetes</taxon>
        <taxon>Jeanschmidtviridae</taxon>
        <taxon>Marchewkavirus</taxon>
        <taxon>Marchewkavirus kabachok</taxon>
    </lineage>
</organism>
<name>A0A9E7MNE5_9CAUD</name>
<proteinExistence type="predicted"/>
<evidence type="ECO:0000313" key="2">
    <source>
        <dbReference type="Proteomes" id="UP001056685"/>
    </source>
</evidence>
<reference evidence="1" key="1">
    <citation type="submission" date="2022-05" db="EMBL/GenBank/DDBJ databases">
        <authorList>
            <person name="Friedrich I."/>
            <person name="Poehlein A."/>
            <person name="Schneider D."/>
            <person name="Hertel R."/>
            <person name="Daniel R."/>
        </authorList>
    </citation>
    <scope>NUCLEOTIDE SEQUENCE</scope>
</reference>
<dbReference type="EMBL" id="ON529852">
    <property type="protein sequence ID" value="USN13876.1"/>
    <property type="molecule type" value="Genomic_DNA"/>
</dbReference>
<dbReference type="Proteomes" id="UP001056685">
    <property type="component" value="Segment"/>
</dbReference>
<accession>A0A9E7MNE5</accession>
<gene>
    <name evidence="1" type="ORF">KABACHOK_00390</name>
</gene>
<sequence length="69" mass="7749">MTYVNAAGAEVLAGEIPKTVTEIDVDFLGAMVQRAYDAGRRHQQEDDARQMEECLTKIRQRVTNRGPAR</sequence>
<keyword evidence="2" id="KW-1185">Reference proteome</keyword>
<protein>
    <submittedName>
        <fullName evidence="1">Uncharacterized protein</fullName>
    </submittedName>
</protein>